<organism evidence="3 4">
    <name type="scientific">Malus domestica</name>
    <name type="common">Apple</name>
    <name type="synonym">Pyrus malus</name>
    <dbReference type="NCBI Taxonomy" id="3750"/>
    <lineage>
        <taxon>Eukaryota</taxon>
        <taxon>Viridiplantae</taxon>
        <taxon>Streptophyta</taxon>
        <taxon>Embryophyta</taxon>
        <taxon>Tracheophyta</taxon>
        <taxon>Spermatophyta</taxon>
        <taxon>Magnoliopsida</taxon>
        <taxon>eudicotyledons</taxon>
        <taxon>Gunneridae</taxon>
        <taxon>Pentapetalae</taxon>
        <taxon>rosids</taxon>
        <taxon>fabids</taxon>
        <taxon>Rosales</taxon>
        <taxon>Rosaceae</taxon>
        <taxon>Amygdaloideae</taxon>
        <taxon>Maleae</taxon>
        <taxon>Malus</taxon>
    </lineage>
</organism>
<dbReference type="PANTHER" id="PTHR34188">
    <property type="entry name" value="OS01G0299500 PROTEIN"/>
    <property type="match status" value="1"/>
</dbReference>
<evidence type="ECO:0008006" key="5">
    <source>
        <dbReference type="Google" id="ProtNLM"/>
    </source>
</evidence>
<protein>
    <recommendedName>
        <fullName evidence="5">Transmembrane protein</fullName>
    </recommendedName>
</protein>
<feature type="compositionally biased region" description="Basic residues" evidence="1">
    <location>
        <begin position="99"/>
        <end position="113"/>
    </location>
</feature>
<dbReference type="AlphaFoldDB" id="A0A498IDE0"/>
<feature type="region of interest" description="Disordered" evidence="1">
    <location>
        <begin position="96"/>
        <end position="125"/>
    </location>
</feature>
<keyword evidence="2" id="KW-0472">Membrane</keyword>
<dbReference type="EMBL" id="RDQH01000339">
    <property type="protein sequence ID" value="RXH80114.1"/>
    <property type="molecule type" value="Genomic_DNA"/>
</dbReference>
<feature type="region of interest" description="Disordered" evidence="1">
    <location>
        <begin position="1"/>
        <end position="30"/>
    </location>
</feature>
<comment type="caution">
    <text evidence="3">The sequence shown here is derived from an EMBL/GenBank/DDBJ whole genome shotgun (WGS) entry which is preliminary data.</text>
</comment>
<name>A0A498IDE0_MALDO</name>
<feature type="transmembrane region" description="Helical" evidence="2">
    <location>
        <begin position="163"/>
        <end position="183"/>
    </location>
</feature>
<proteinExistence type="predicted"/>
<accession>A0A498IDE0</accession>
<evidence type="ECO:0000313" key="3">
    <source>
        <dbReference type="EMBL" id="RXH80114.1"/>
    </source>
</evidence>
<gene>
    <name evidence="3" type="ORF">DVH24_041261</name>
</gene>
<evidence type="ECO:0000256" key="1">
    <source>
        <dbReference type="SAM" id="MobiDB-lite"/>
    </source>
</evidence>
<keyword evidence="4" id="KW-1185">Reference proteome</keyword>
<dbReference type="Proteomes" id="UP000290289">
    <property type="component" value="Chromosome 13"/>
</dbReference>
<sequence length="275" mass="29766">MDQKSPREKDFEVDLEGGVVVSEEDSSDSPVLCAKKQAKTLIAKVCGGLLDGTVKVEDRTGLCGNGSNSNVVCPDNLKVATNKVLEGNECIDHVEKTRVKDKRKKTSNKKPPKPPRPPRGPSLDAADQKLIKELSEIAMWKRARIERMKALKKMKAAKASSNSGTFAMLFTILFCLVLIFQGISSRRSSPVNIKGSPLSAGRTEGNLISVQYYPNLSSKGPGSASPNIVEQVAGLDPPEKLKRWAGNGGEQETQTEKESGYGTIFSVLLVMSNAY</sequence>
<keyword evidence="2" id="KW-0812">Transmembrane</keyword>
<evidence type="ECO:0000313" key="4">
    <source>
        <dbReference type="Proteomes" id="UP000290289"/>
    </source>
</evidence>
<dbReference type="STRING" id="3750.A0A498IDE0"/>
<dbReference type="PANTHER" id="PTHR34188:SF20">
    <property type="entry name" value="PROTEIN, PUTATIVE-RELATED"/>
    <property type="match status" value="1"/>
</dbReference>
<reference evidence="3 4" key="1">
    <citation type="submission" date="2018-10" db="EMBL/GenBank/DDBJ databases">
        <title>A high-quality apple genome assembly.</title>
        <authorList>
            <person name="Hu J."/>
        </authorList>
    </citation>
    <scope>NUCLEOTIDE SEQUENCE [LARGE SCALE GENOMIC DNA]</scope>
    <source>
        <strain evidence="4">cv. HFTH1</strain>
        <tissue evidence="3">Young leaf</tissue>
    </source>
</reference>
<keyword evidence="2" id="KW-1133">Transmembrane helix</keyword>
<feature type="compositionally biased region" description="Basic and acidic residues" evidence="1">
    <location>
        <begin position="1"/>
        <end position="12"/>
    </location>
</feature>
<evidence type="ECO:0000256" key="2">
    <source>
        <dbReference type="SAM" id="Phobius"/>
    </source>
</evidence>